<gene>
    <name evidence="2" type="ORF">ODALV1_LOCUS4037</name>
</gene>
<dbReference type="Proteomes" id="UP001642540">
    <property type="component" value="Unassembled WGS sequence"/>
</dbReference>
<name>A0ABP1PUN2_9HEXA</name>
<protein>
    <recommendedName>
        <fullName evidence="1">Polysaccharide biosynthesis domain-containing protein</fullName>
    </recommendedName>
</protein>
<sequence>MSITDGVDAGAALDAASYLTRPAEEYVNDANVEAMWAVKVAEDSEVHYNLLCSADPKLLKLCKYDDWIYSKFRKQFPKFRIDLVDEESLKSPVAKEKWRTFCEELKKVEDFSFGTLLRLNAHEEYSEENTILVTRVQFLAIEIARNREGVNDGVYNRYINCKLQTDSSSS</sequence>
<organism evidence="2 3">
    <name type="scientific">Orchesella dallaii</name>
    <dbReference type="NCBI Taxonomy" id="48710"/>
    <lineage>
        <taxon>Eukaryota</taxon>
        <taxon>Metazoa</taxon>
        <taxon>Ecdysozoa</taxon>
        <taxon>Arthropoda</taxon>
        <taxon>Hexapoda</taxon>
        <taxon>Collembola</taxon>
        <taxon>Entomobryomorpha</taxon>
        <taxon>Entomobryoidea</taxon>
        <taxon>Orchesellidae</taxon>
        <taxon>Orchesellinae</taxon>
        <taxon>Orchesella</taxon>
    </lineage>
</organism>
<evidence type="ECO:0000313" key="3">
    <source>
        <dbReference type="Proteomes" id="UP001642540"/>
    </source>
</evidence>
<feature type="domain" description="Polysaccharide biosynthesis" evidence="1">
    <location>
        <begin position="32"/>
        <end position="155"/>
    </location>
</feature>
<reference evidence="2 3" key="1">
    <citation type="submission" date="2024-08" db="EMBL/GenBank/DDBJ databases">
        <authorList>
            <person name="Cucini C."/>
            <person name="Frati F."/>
        </authorList>
    </citation>
    <scope>NUCLEOTIDE SEQUENCE [LARGE SCALE GENOMIC DNA]</scope>
</reference>
<dbReference type="Gene3D" id="1.10.3560.10">
    <property type="entry name" value="yst0336 like domain"/>
    <property type="match status" value="1"/>
</dbReference>
<dbReference type="PANTHER" id="PTHR13410:SF9">
    <property type="entry name" value="PROTEIN PBDC1"/>
    <property type="match status" value="1"/>
</dbReference>
<dbReference type="Pfam" id="PF04669">
    <property type="entry name" value="PBDC1"/>
    <property type="match status" value="1"/>
</dbReference>
<proteinExistence type="predicted"/>
<dbReference type="InterPro" id="IPR008476">
    <property type="entry name" value="PBDC1_metazoa/fungi"/>
</dbReference>
<evidence type="ECO:0000259" key="1">
    <source>
        <dbReference type="Pfam" id="PF04669"/>
    </source>
</evidence>
<dbReference type="InterPro" id="IPR021148">
    <property type="entry name" value="Polysacc_synth_dom"/>
</dbReference>
<comment type="caution">
    <text evidence="2">The sequence shown here is derived from an EMBL/GenBank/DDBJ whole genome shotgun (WGS) entry which is preliminary data.</text>
</comment>
<dbReference type="InterPro" id="IPR023139">
    <property type="entry name" value="PBDC1-like_dom_sf"/>
</dbReference>
<dbReference type="EMBL" id="CAXLJM020000013">
    <property type="protein sequence ID" value="CAL8078228.1"/>
    <property type="molecule type" value="Genomic_DNA"/>
</dbReference>
<dbReference type="PANTHER" id="PTHR13410">
    <property type="entry name" value="PROTEIN PBDC1"/>
    <property type="match status" value="1"/>
</dbReference>
<keyword evidence="3" id="KW-1185">Reference proteome</keyword>
<evidence type="ECO:0000313" key="2">
    <source>
        <dbReference type="EMBL" id="CAL8078228.1"/>
    </source>
</evidence>
<accession>A0ABP1PUN2</accession>